<gene>
    <name evidence="4" type="ORF">Dcar01_00558</name>
</gene>
<organism evidence="4 5">
    <name type="scientific">Deinococcus carri</name>
    <dbReference type="NCBI Taxonomy" id="1211323"/>
    <lineage>
        <taxon>Bacteria</taxon>
        <taxon>Thermotogati</taxon>
        <taxon>Deinococcota</taxon>
        <taxon>Deinococci</taxon>
        <taxon>Deinococcales</taxon>
        <taxon>Deinococcaceae</taxon>
        <taxon>Deinococcus</taxon>
    </lineage>
</organism>
<protein>
    <recommendedName>
        <fullName evidence="3">Nudix hydrolase domain-containing protein</fullName>
    </recommendedName>
</protein>
<evidence type="ECO:0000313" key="5">
    <source>
        <dbReference type="Proteomes" id="UP001401887"/>
    </source>
</evidence>
<keyword evidence="2" id="KW-0378">Hydrolase</keyword>
<feature type="domain" description="Nudix hydrolase" evidence="3">
    <location>
        <begin position="3"/>
        <end position="143"/>
    </location>
</feature>
<dbReference type="EMBL" id="BAABRP010000001">
    <property type="protein sequence ID" value="GAA5511845.1"/>
    <property type="molecule type" value="Genomic_DNA"/>
</dbReference>
<dbReference type="PANTHER" id="PTHR43046:SF16">
    <property type="entry name" value="ADP-RIBOSE PYROPHOSPHATASE YJHB-RELATED"/>
    <property type="match status" value="1"/>
</dbReference>
<evidence type="ECO:0000259" key="3">
    <source>
        <dbReference type="PROSITE" id="PS51462"/>
    </source>
</evidence>
<dbReference type="InterPro" id="IPR000086">
    <property type="entry name" value="NUDIX_hydrolase_dom"/>
</dbReference>
<dbReference type="PROSITE" id="PS51462">
    <property type="entry name" value="NUDIX"/>
    <property type="match status" value="1"/>
</dbReference>
<sequence>MTDLRLPIGDFIFCTRAVIVCLRDGHLLVNAEKDVDFLYLPGGAVTIDEATPESAAREWTEETGLPAGPLRLVGVVENFFSLSGRRWHALEFFYQMEAPADLPPTSFTVRDNPNVTCLWLPLAEVRERRVVPLPVRDLLDVPAGSVRHIVNRE</sequence>
<dbReference type="Proteomes" id="UP001401887">
    <property type="component" value="Unassembled WGS sequence"/>
</dbReference>
<accession>A0ABP9W3B3</accession>
<name>A0ABP9W3B3_9DEIO</name>
<keyword evidence="5" id="KW-1185">Reference proteome</keyword>
<evidence type="ECO:0000313" key="4">
    <source>
        <dbReference type="EMBL" id="GAA5511845.1"/>
    </source>
</evidence>
<evidence type="ECO:0000256" key="2">
    <source>
        <dbReference type="ARBA" id="ARBA00022801"/>
    </source>
</evidence>
<dbReference type="Gene3D" id="3.90.79.10">
    <property type="entry name" value="Nucleoside Triphosphate Pyrophosphohydrolase"/>
    <property type="match status" value="1"/>
</dbReference>
<proteinExistence type="predicted"/>
<comment type="caution">
    <text evidence="4">The sequence shown here is derived from an EMBL/GenBank/DDBJ whole genome shotgun (WGS) entry which is preliminary data.</text>
</comment>
<dbReference type="RefSeq" id="WP_345460530.1">
    <property type="nucleotide sequence ID" value="NZ_BAABRP010000001.1"/>
</dbReference>
<dbReference type="SUPFAM" id="SSF55811">
    <property type="entry name" value="Nudix"/>
    <property type="match status" value="1"/>
</dbReference>
<dbReference type="Pfam" id="PF00293">
    <property type="entry name" value="NUDIX"/>
    <property type="match status" value="1"/>
</dbReference>
<reference evidence="4 5" key="1">
    <citation type="submission" date="2024-02" db="EMBL/GenBank/DDBJ databases">
        <title>Deinococcus carri NBRC 110142.</title>
        <authorList>
            <person name="Ichikawa N."/>
            <person name="Katano-Makiyama Y."/>
            <person name="Hidaka K."/>
        </authorList>
    </citation>
    <scope>NUCLEOTIDE SEQUENCE [LARGE SCALE GENOMIC DNA]</scope>
    <source>
        <strain evidence="4 5">NBRC 110142</strain>
    </source>
</reference>
<dbReference type="PANTHER" id="PTHR43046">
    <property type="entry name" value="GDP-MANNOSE MANNOSYL HYDROLASE"/>
    <property type="match status" value="1"/>
</dbReference>
<comment type="cofactor">
    <cofactor evidence="1">
        <name>Mg(2+)</name>
        <dbReference type="ChEBI" id="CHEBI:18420"/>
    </cofactor>
</comment>
<evidence type="ECO:0000256" key="1">
    <source>
        <dbReference type="ARBA" id="ARBA00001946"/>
    </source>
</evidence>
<dbReference type="InterPro" id="IPR015797">
    <property type="entry name" value="NUDIX_hydrolase-like_dom_sf"/>
</dbReference>